<feature type="transmembrane region" description="Helical" evidence="1">
    <location>
        <begin position="27"/>
        <end position="47"/>
    </location>
</feature>
<comment type="caution">
    <text evidence="2">The sequence shown here is derived from an EMBL/GenBank/DDBJ whole genome shotgun (WGS) entry which is preliminary data.</text>
</comment>
<dbReference type="RefSeq" id="WP_110981315.1">
    <property type="nucleotide sequence ID" value="NZ_NSIW01000018.1"/>
</dbReference>
<feature type="transmembrane region" description="Helical" evidence="1">
    <location>
        <begin position="54"/>
        <end position="73"/>
    </location>
</feature>
<evidence type="ECO:0000313" key="2">
    <source>
        <dbReference type="EMBL" id="PZD55771.1"/>
    </source>
</evidence>
<proteinExistence type="predicted"/>
<dbReference type="Proteomes" id="UP000248776">
    <property type="component" value="Unassembled WGS sequence"/>
</dbReference>
<organism evidence="2 3">
    <name type="scientific">Streptococcus salivarius</name>
    <dbReference type="NCBI Taxonomy" id="1304"/>
    <lineage>
        <taxon>Bacteria</taxon>
        <taxon>Bacillati</taxon>
        <taxon>Bacillota</taxon>
        <taxon>Bacilli</taxon>
        <taxon>Lactobacillales</taxon>
        <taxon>Streptococcaceae</taxon>
        <taxon>Streptococcus</taxon>
    </lineage>
</organism>
<evidence type="ECO:0000313" key="3">
    <source>
        <dbReference type="Proteomes" id="UP000248776"/>
    </source>
</evidence>
<dbReference type="EMBL" id="NSIW01000018">
    <property type="protein sequence ID" value="PZD55771.1"/>
    <property type="molecule type" value="Genomic_DNA"/>
</dbReference>
<sequence length="96" mass="10982">MSIQSKINPKSMSLLAVQGLDWCLRKAFLWFAIIMGTIFLNVSINTMPIKQATIYLYIFQGVYLGLFTLKAVIKYKSGSDWWVFTSLVSIMEMFGL</sequence>
<keyword evidence="1" id="KW-0472">Membrane</keyword>
<accession>A0AA45HTQ9</accession>
<keyword evidence="1" id="KW-0812">Transmembrane</keyword>
<dbReference type="AlphaFoldDB" id="A0AA45HTQ9"/>
<keyword evidence="1" id="KW-1133">Transmembrane helix</keyword>
<name>A0AA45HTQ9_STRSL</name>
<protein>
    <submittedName>
        <fullName evidence="2">Uncharacterized protein</fullName>
    </submittedName>
</protein>
<reference evidence="2 3" key="1">
    <citation type="submission" date="2017-08" db="EMBL/GenBank/DDBJ databases">
        <title>Streptococcus salivarius strain HS0302 Genome.</title>
        <authorList>
            <person name="Smith J."/>
            <person name="Deng P."/>
            <person name="Geng M."/>
        </authorList>
    </citation>
    <scope>NUCLEOTIDE SEQUENCE [LARGE SCALE GENOMIC DNA]</scope>
    <source>
        <strain evidence="2 3">HS0302</strain>
    </source>
</reference>
<evidence type="ECO:0000256" key="1">
    <source>
        <dbReference type="SAM" id="Phobius"/>
    </source>
</evidence>
<gene>
    <name evidence="2" type="ORF">CKU37_08695</name>
</gene>